<accession>A0ABP7ZYR7</accession>
<comment type="caution">
    <text evidence="1">The sequence shown here is derived from an EMBL/GenBank/DDBJ whole genome shotgun (WGS) entry which is preliminary data.</text>
</comment>
<organism evidence="1 2">
    <name type="scientific">Sphingobacterium ginsenosidimutans</name>
    <dbReference type="NCBI Taxonomy" id="687845"/>
    <lineage>
        <taxon>Bacteria</taxon>
        <taxon>Pseudomonadati</taxon>
        <taxon>Bacteroidota</taxon>
        <taxon>Sphingobacteriia</taxon>
        <taxon>Sphingobacteriales</taxon>
        <taxon>Sphingobacteriaceae</taxon>
        <taxon>Sphingobacterium</taxon>
    </lineage>
</organism>
<gene>
    <name evidence="1" type="ORF">GCM10022218_17050</name>
</gene>
<sequence>MPQKSRKLLFEGEKDMGLTLIVGFVDEKRLKRVNRRFSLHLHKEFMEGILSLLSILNLEIHIDRRIERGKSKF</sequence>
<keyword evidence="2" id="KW-1185">Reference proteome</keyword>
<proteinExistence type="predicted"/>
<dbReference type="RefSeq" id="WP_346085530.1">
    <property type="nucleotide sequence ID" value="NZ_BAAAZK010000003.1"/>
</dbReference>
<evidence type="ECO:0000313" key="2">
    <source>
        <dbReference type="Proteomes" id="UP001500167"/>
    </source>
</evidence>
<name>A0ABP7ZYR7_9SPHI</name>
<protein>
    <submittedName>
        <fullName evidence="1">Uncharacterized protein</fullName>
    </submittedName>
</protein>
<dbReference type="Proteomes" id="UP001500167">
    <property type="component" value="Unassembled WGS sequence"/>
</dbReference>
<dbReference type="EMBL" id="BAAAZK010000003">
    <property type="protein sequence ID" value="GAA4173727.1"/>
    <property type="molecule type" value="Genomic_DNA"/>
</dbReference>
<reference evidence="2" key="1">
    <citation type="journal article" date="2019" name="Int. J. Syst. Evol. Microbiol.">
        <title>The Global Catalogue of Microorganisms (GCM) 10K type strain sequencing project: providing services to taxonomists for standard genome sequencing and annotation.</title>
        <authorList>
            <consortium name="The Broad Institute Genomics Platform"/>
            <consortium name="The Broad Institute Genome Sequencing Center for Infectious Disease"/>
            <person name="Wu L."/>
            <person name="Ma J."/>
        </authorList>
    </citation>
    <scope>NUCLEOTIDE SEQUENCE [LARGE SCALE GENOMIC DNA]</scope>
    <source>
        <strain evidence="2">JCM 16722</strain>
    </source>
</reference>
<evidence type="ECO:0000313" key="1">
    <source>
        <dbReference type="EMBL" id="GAA4173727.1"/>
    </source>
</evidence>